<reference evidence="9 10" key="1">
    <citation type="submission" date="2022-11" db="EMBL/GenBank/DDBJ databases">
        <title>The First Case of Preauricular Fistular Abscess Caused by Peptoniphilus grossensis.</title>
        <authorList>
            <person name="Byun J.-H."/>
        </authorList>
    </citation>
    <scope>NUCLEOTIDE SEQUENCE [LARGE SCALE GENOMIC DNA]</scope>
    <source>
        <strain evidence="9 10">GYB008</strain>
    </source>
</reference>
<evidence type="ECO:0000256" key="7">
    <source>
        <dbReference type="ARBA" id="ARBA00049244"/>
    </source>
</evidence>
<dbReference type="SUPFAM" id="SSF52540">
    <property type="entry name" value="P-loop containing nucleoside triphosphate hydrolases"/>
    <property type="match status" value="1"/>
</dbReference>
<evidence type="ECO:0000256" key="2">
    <source>
        <dbReference type="ARBA" id="ARBA00014363"/>
    </source>
</evidence>
<dbReference type="InterPro" id="IPR027417">
    <property type="entry name" value="P-loop_NTPase"/>
</dbReference>
<dbReference type="RefSeq" id="WP_332086733.1">
    <property type="nucleotide sequence ID" value="NZ_JARBCY010000016.1"/>
</dbReference>
<name>A0ABU7X9A4_9FIRM</name>
<proteinExistence type="predicted"/>
<dbReference type="Pfam" id="PF13177">
    <property type="entry name" value="DNA_pol3_delta2"/>
    <property type="match status" value="1"/>
</dbReference>
<accession>A0ABU7X9A4</accession>
<evidence type="ECO:0000256" key="6">
    <source>
        <dbReference type="ARBA" id="ARBA00022932"/>
    </source>
</evidence>
<dbReference type="InterPro" id="IPR050238">
    <property type="entry name" value="DNA_Rep/Repair_Clamp_Loader"/>
</dbReference>
<dbReference type="Proteomes" id="UP001328425">
    <property type="component" value="Unassembled WGS sequence"/>
</dbReference>
<dbReference type="EMBL" id="JARBCY010000016">
    <property type="protein sequence ID" value="MEF3317437.1"/>
    <property type="molecule type" value="Genomic_DNA"/>
</dbReference>
<evidence type="ECO:0000259" key="8">
    <source>
        <dbReference type="Pfam" id="PF09115"/>
    </source>
</evidence>
<dbReference type="EC" id="2.7.7.7" evidence="1"/>
<keyword evidence="6" id="KW-0239">DNA-directed DNA polymerase</keyword>
<dbReference type="InterPro" id="IPR015199">
    <property type="entry name" value="DNA_pol_III_delta_C"/>
</dbReference>
<sequence>MFLENREIINSLEGDLVNKSYSHAYLFCGSRGIGKFSHAKNFARAILKDDSEALRFFSGIDDYEDADLYIVKNQGNIKKEEIEEIIENSFSKPYSGSHKIVIIDDFDKVTVEGQNALLKTLEEPMDYLILILISSTMKKILPTIISRCRVLKFSDVTGDRIEDFLKKKNITEKNARLFSRLSNGNVSLALKYSEDPELLSKREDLIKVLDKIIRNTEFIFDEFTFFKDNREDFAEILNFMLTWYLDLIYLKSGREEKIINTDKIDLLKLENISVDRAIKSYDAIINALVRNEKNINFDLNVGTLLMELGGVR</sequence>
<feature type="domain" description="DNA polymerase III delta subunit C-terminal" evidence="8">
    <location>
        <begin position="197"/>
        <end position="301"/>
    </location>
</feature>
<keyword evidence="5" id="KW-0235">DNA replication</keyword>
<dbReference type="Gene3D" id="3.40.50.300">
    <property type="entry name" value="P-loop containing nucleotide triphosphate hydrolases"/>
    <property type="match status" value="1"/>
</dbReference>
<evidence type="ECO:0000256" key="4">
    <source>
        <dbReference type="ARBA" id="ARBA00022695"/>
    </source>
</evidence>
<dbReference type="Pfam" id="PF09115">
    <property type="entry name" value="DNApol3-delta_C"/>
    <property type="match status" value="1"/>
</dbReference>
<evidence type="ECO:0000313" key="9">
    <source>
        <dbReference type="EMBL" id="MEF3317437.1"/>
    </source>
</evidence>
<evidence type="ECO:0000256" key="3">
    <source>
        <dbReference type="ARBA" id="ARBA00022679"/>
    </source>
</evidence>
<keyword evidence="4" id="KW-0548">Nucleotidyltransferase</keyword>
<protein>
    <recommendedName>
        <fullName evidence="2">DNA polymerase III subunit delta'</fullName>
        <ecNumber evidence="1">2.7.7.7</ecNumber>
    </recommendedName>
</protein>
<evidence type="ECO:0000313" key="10">
    <source>
        <dbReference type="Proteomes" id="UP001328425"/>
    </source>
</evidence>
<evidence type="ECO:0000256" key="5">
    <source>
        <dbReference type="ARBA" id="ARBA00022705"/>
    </source>
</evidence>
<dbReference type="PANTHER" id="PTHR11669">
    <property type="entry name" value="REPLICATION FACTOR C / DNA POLYMERASE III GAMMA-TAU SUBUNIT"/>
    <property type="match status" value="1"/>
</dbReference>
<gene>
    <name evidence="9" type="ORF">PV361_01820</name>
</gene>
<keyword evidence="3" id="KW-0808">Transferase</keyword>
<organism evidence="9 10">
    <name type="scientific">Peptoniphilus grossensis</name>
    <dbReference type="NCBI Taxonomy" id="1465756"/>
    <lineage>
        <taxon>Bacteria</taxon>
        <taxon>Bacillati</taxon>
        <taxon>Bacillota</taxon>
        <taxon>Tissierellia</taxon>
        <taxon>Tissierellales</taxon>
        <taxon>Peptoniphilaceae</taxon>
        <taxon>Peptoniphilus</taxon>
    </lineage>
</organism>
<evidence type="ECO:0000256" key="1">
    <source>
        <dbReference type="ARBA" id="ARBA00012417"/>
    </source>
</evidence>
<comment type="caution">
    <text evidence="9">The sequence shown here is derived from an EMBL/GenBank/DDBJ whole genome shotgun (WGS) entry which is preliminary data.</text>
</comment>
<keyword evidence="10" id="KW-1185">Reference proteome</keyword>
<comment type="catalytic activity">
    <reaction evidence="7">
        <text>DNA(n) + a 2'-deoxyribonucleoside 5'-triphosphate = DNA(n+1) + diphosphate</text>
        <dbReference type="Rhea" id="RHEA:22508"/>
        <dbReference type="Rhea" id="RHEA-COMP:17339"/>
        <dbReference type="Rhea" id="RHEA-COMP:17340"/>
        <dbReference type="ChEBI" id="CHEBI:33019"/>
        <dbReference type="ChEBI" id="CHEBI:61560"/>
        <dbReference type="ChEBI" id="CHEBI:173112"/>
        <dbReference type="EC" id="2.7.7.7"/>
    </reaction>
</comment>
<dbReference type="PANTHER" id="PTHR11669:SF8">
    <property type="entry name" value="DNA POLYMERASE III SUBUNIT DELTA"/>
    <property type="match status" value="1"/>
</dbReference>